<proteinExistence type="predicted"/>
<dbReference type="EMBL" id="JBHUJB010000073">
    <property type="protein sequence ID" value="MFD2160149.1"/>
    <property type="molecule type" value="Genomic_DNA"/>
</dbReference>
<organism evidence="2 3">
    <name type="scientific">Rubritalea tangerina</name>
    <dbReference type="NCBI Taxonomy" id="430798"/>
    <lineage>
        <taxon>Bacteria</taxon>
        <taxon>Pseudomonadati</taxon>
        <taxon>Verrucomicrobiota</taxon>
        <taxon>Verrucomicrobiia</taxon>
        <taxon>Verrucomicrobiales</taxon>
        <taxon>Rubritaleaceae</taxon>
        <taxon>Rubritalea</taxon>
    </lineage>
</organism>
<protein>
    <submittedName>
        <fullName evidence="2">Uncharacterized protein</fullName>
    </submittedName>
</protein>
<evidence type="ECO:0000313" key="3">
    <source>
        <dbReference type="Proteomes" id="UP001597389"/>
    </source>
</evidence>
<reference evidence="3" key="1">
    <citation type="journal article" date="2019" name="Int. J. Syst. Evol. Microbiol.">
        <title>The Global Catalogue of Microorganisms (GCM) 10K type strain sequencing project: providing services to taxonomists for standard genome sequencing and annotation.</title>
        <authorList>
            <consortium name="The Broad Institute Genomics Platform"/>
            <consortium name="The Broad Institute Genome Sequencing Center for Infectious Disease"/>
            <person name="Wu L."/>
            <person name="Ma J."/>
        </authorList>
    </citation>
    <scope>NUCLEOTIDE SEQUENCE [LARGE SCALE GENOMIC DNA]</scope>
    <source>
        <strain evidence="3">CCUG 57942</strain>
    </source>
</reference>
<evidence type="ECO:0000256" key="1">
    <source>
        <dbReference type="SAM" id="SignalP"/>
    </source>
</evidence>
<keyword evidence="3" id="KW-1185">Reference proteome</keyword>
<dbReference type="RefSeq" id="WP_377087066.1">
    <property type="nucleotide sequence ID" value="NZ_JBHSJL010000014.1"/>
</dbReference>
<comment type="caution">
    <text evidence="2">The sequence shown here is derived from an EMBL/GenBank/DDBJ whole genome shotgun (WGS) entry which is preliminary data.</text>
</comment>
<evidence type="ECO:0000313" key="2">
    <source>
        <dbReference type="EMBL" id="MFD2160149.1"/>
    </source>
</evidence>
<keyword evidence="1" id="KW-0732">Signal</keyword>
<name>A0ABW4ZE40_9BACT</name>
<accession>A0ABW4ZE40</accession>
<gene>
    <name evidence="2" type="ORF">ACFSW8_14685</name>
</gene>
<dbReference type="Proteomes" id="UP001597389">
    <property type="component" value="Unassembled WGS sequence"/>
</dbReference>
<sequence>MKLPLSLTLIIAACSNLSAEWQPFIEQVTYNNDGEILSTLYLDNVDSLSGTTDAAIDITDEDAAVAKFTLTLLNVVVSEDGNHTTIETHEAEPKYVHAYLPQFELNITSNDSHNGIAKTRIGSTDSYQVTANVSGLSNLSDAPSIIKSLKTSRSYNLYNPQDNYSVSTPNTNTSTLDDITQNNVTQLPKPSTYSDNFVGEEVYTISTHKDPITKDTKQVSSKVVIWPMTYGSINGMQNDSTVRQIDNLTVQLTDIYPGYNDVGNSSFWDVICYKGPKKSDLSNKDLIDFSTQAVSTTGHTTPSSVIDRGINMEAIQAFVEKNGSGNYTFELVQSSIHGIDRLDSLTVKYHPKIFINGSVTSQN</sequence>
<feature type="signal peptide" evidence="1">
    <location>
        <begin position="1"/>
        <end position="19"/>
    </location>
</feature>
<feature type="chain" id="PRO_5047423282" evidence="1">
    <location>
        <begin position="20"/>
        <end position="363"/>
    </location>
</feature>